<evidence type="ECO:0000313" key="2">
    <source>
        <dbReference type="EMBL" id="AXF84464.1"/>
    </source>
</evidence>
<proteinExistence type="predicted"/>
<keyword evidence="2" id="KW-0808">Transferase</keyword>
<dbReference type="EC" id="2.5.1.-" evidence="2"/>
<sequence length="147" mass="15938">MKINRMTVVTLGVADLQRATDFYREVLTVSPNTSHGGVTFFEMQGVWLSLFPLVELAKDIAPHVPADPVSFGGFTLAHNARSKDEVTAILNRVEAHGGRIAKAAADTFWGGFGGYFADPDGHYWEVVYGDMFKFDAQGGLLPSSAAE</sequence>
<dbReference type="AlphaFoldDB" id="A0A345D7X6"/>
<reference evidence="3" key="1">
    <citation type="submission" date="2018-07" db="EMBL/GenBank/DDBJ databases">
        <authorList>
            <person name="Kim H."/>
        </authorList>
    </citation>
    <scope>NUCLEOTIDE SEQUENCE [LARGE SCALE GENOMIC DNA]</scope>
    <source>
        <strain evidence="3">F02</strain>
    </source>
</reference>
<evidence type="ECO:0000313" key="3">
    <source>
        <dbReference type="Proteomes" id="UP000252182"/>
    </source>
</evidence>
<dbReference type="Gene3D" id="3.10.180.10">
    <property type="entry name" value="2,3-Dihydroxybiphenyl 1,2-Dioxygenase, domain 1"/>
    <property type="match status" value="1"/>
</dbReference>
<organism evidence="2 3">
    <name type="scientific">Ephemeroptericola cinctiostellae</name>
    <dbReference type="NCBI Taxonomy" id="2268024"/>
    <lineage>
        <taxon>Bacteria</taxon>
        <taxon>Pseudomonadati</taxon>
        <taxon>Pseudomonadota</taxon>
        <taxon>Betaproteobacteria</taxon>
        <taxon>Burkholderiales</taxon>
        <taxon>Burkholderiaceae</taxon>
        <taxon>Ephemeroptericola</taxon>
    </lineage>
</organism>
<protein>
    <submittedName>
        <fullName evidence="2">Metallothiol transferase FosB</fullName>
        <ecNumber evidence="2">2.5.1.-</ecNumber>
    </submittedName>
</protein>
<dbReference type="PANTHER" id="PTHR36503">
    <property type="entry name" value="BLR2520 PROTEIN"/>
    <property type="match status" value="1"/>
</dbReference>
<dbReference type="GO" id="GO:0016740">
    <property type="term" value="F:transferase activity"/>
    <property type="evidence" value="ECO:0007669"/>
    <property type="project" value="UniProtKB-KW"/>
</dbReference>
<dbReference type="PANTHER" id="PTHR36503:SF1">
    <property type="entry name" value="BLR2520 PROTEIN"/>
    <property type="match status" value="1"/>
</dbReference>
<dbReference type="SUPFAM" id="SSF54593">
    <property type="entry name" value="Glyoxalase/Bleomycin resistance protein/Dihydroxybiphenyl dioxygenase"/>
    <property type="match status" value="1"/>
</dbReference>
<dbReference type="InterPro" id="IPR004360">
    <property type="entry name" value="Glyas_Fos-R_dOase_dom"/>
</dbReference>
<gene>
    <name evidence="2" type="primary">fosB</name>
    <name evidence="2" type="ORF">DTO96_100172</name>
</gene>
<dbReference type="InterPro" id="IPR037523">
    <property type="entry name" value="VOC_core"/>
</dbReference>
<dbReference type="EMBL" id="CP031124">
    <property type="protein sequence ID" value="AXF84464.1"/>
    <property type="molecule type" value="Genomic_DNA"/>
</dbReference>
<accession>A0A345D7X6</accession>
<evidence type="ECO:0000259" key="1">
    <source>
        <dbReference type="PROSITE" id="PS51819"/>
    </source>
</evidence>
<dbReference type="Proteomes" id="UP000252182">
    <property type="component" value="Chromosome"/>
</dbReference>
<dbReference type="Pfam" id="PF00903">
    <property type="entry name" value="Glyoxalase"/>
    <property type="match status" value="1"/>
</dbReference>
<feature type="domain" description="VOC" evidence="1">
    <location>
        <begin position="5"/>
        <end position="129"/>
    </location>
</feature>
<dbReference type="RefSeq" id="WP_114561763.1">
    <property type="nucleotide sequence ID" value="NZ_CP031124.1"/>
</dbReference>
<dbReference type="OrthoDB" id="9797663at2"/>
<dbReference type="InterPro" id="IPR029068">
    <property type="entry name" value="Glyas_Bleomycin-R_OHBP_Dase"/>
</dbReference>
<dbReference type="PROSITE" id="PS51819">
    <property type="entry name" value="VOC"/>
    <property type="match status" value="1"/>
</dbReference>
<dbReference type="KEGG" id="hyf:DTO96_100172"/>
<name>A0A345D7X6_9BURK</name>
<keyword evidence="3" id="KW-1185">Reference proteome</keyword>